<evidence type="ECO:0000256" key="1">
    <source>
        <dbReference type="ARBA" id="ARBA00011738"/>
    </source>
</evidence>
<dbReference type="PANTHER" id="PTHR33178:SF10">
    <property type="entry name" value="STRESS-RESPONSE A_B BARREL DOMAIN-CONTAINING PROTEIN"/>
    <property type="match status" value="1"/>
</dbReference>
<protein>
    <submittedName>
        <fullName evidence="3">Dabb family protein</fullName>
    </submittedName>
</protein>
<dbReference type="PROSITE" id="PS51502">
    <property type="entry name" value="S_R_A_B_BARREL"/>
    <property type="match status" value="1"/>
</dbReference>
<dbReference type="PANTHER" id="PTHR33178">
    <property type="match status" value="1"/>
</dbReference>
<dbReference type="InterPro" id="IPR013097">
    <property type="entry name" value="Dabb"/>
</dbReference>
<reference evidence="3" key="1">
    <citation type="submission" date="2020-12" db="EMBL/GenBank/DDBJ databases">
        <title>Devosia sp. MSA67 isolated from Mo River.</title>
        <authorList>
            <person name="Ma F."/>
            <person name="Zi Z."/>
        </authorList>
    </citation>
    <scope>NUCLEOTIDE SEQUENCE</scope>
    <source>
        <strain evidence="3">MSA67</strain>
    </source>
</reference>
<evidence type="ECO:0000313" key="3">
    <source>
        <dbReference type="EMBL" id="MBJ3785410.1"/>
    </source>
</evidence>
<comment type="caution">
    <text evidence="3">The sequence shown here is derived from an EMBL/GenBank/DDBJ whole genome shotgun (WGS) entry which is preliminary data.</text>
</comment>
<dbReference type="InterPro" id="IPR011008">
    <property type="entry name" value="Dimeric_a/b-barrel"/>
</dbReference>
<dbReference type="RefSeq" id="WP_198876589.1">
    <property type="nucleotide sequence ID" value="NZ_JAEKMH010000002.1"/>
</dbReference>
<dbReference type="Proteomes" id="UP000602124">
    <property type="component" value="Unassembled WGS sequence"/>
</dbReference>
<evidence type="ECO:0000313" key="4">
    <source>
        <dbReference type="Proteomes" id="UP000602124"/>
    </source>
</evidence>
<dbReference type="InterPro" id="IPR044662">
    <property type="entry name" value="HS1/DABB1-like"/>
</dbReference>
<dbReference type="AlphaFoldDB" id="A0A934IYH4"/>
<feature type="domain" description="Stress-response A/B barrel" evidence="2">
    <location>
        <begin position="2"/>
        <end position="100"/>
    </location>
</feature>
<dbReference type="SMART" id="SM00886">
    <property type="entry name" value="Dabb"/>
    <property type="match status" value="1"/>
</dbReference>
<comment type="subunit">
    <text evidence="1">Homodimer.</text>
</comment>
<proteinExistence type="predicted"/>
<dbReference type="Pfam" id="PF07876">
    <property type="entry name" value="Dabb"/>
    <property type="match status" value="1"/>
</dbReference>
<name>A0A934IYH4_9HYPH</name>
<accession>A0A934IYH4</accession>
<dbReference type="SUPFAM" id="SSF54909">
    <property type="entry name" value="Dimeric alpha+beta barrel"/>
    <property type="match status" value="1"/>
</dbReference>
<keyword evidence="4" id="KW-1185">Reference proteome</keyword>
<dbReference type="Gene3D" id="3.30.70.100">
    <property type="match status" value="1"/>
</dbReference>
<gene>
    <name evidence="3" type="ORF">JEQ47_11805</name>
</gene>
<organism evidence="3 4">
    <name type="scientific">Devosia sediminis</name>
    <dbReference type="NCBI Taxonomy" id="2798801"/>
    <lineage>
        <taxon>Bacteria</taxon>
        <taxon>Pseudomonadati</taxon>
        <taxon>Pseudomonadota</taxon>
        <taxon>Alphaproteobacteria</taxon>
        <taxon>Hyphomicrobiales</taxon>
        <taxon>Devosiaceae</taxon>
        <taxon>Devosia</taxon>
    </lineage>
</organism>
<dbReference type="EMBL" id="JAEKMH010000002">
    <property type="protein sequence ID" value="MBJ3785410.1"/>
    <property type="molecule type" value="Genomic_DNA"/>
</dbReference>
<evidence type="ECO:0000259" key="2">
    <source>
        <dbReference type="PROSITE" id="PS51502"/>
    </source>
</evidence>
<sequence length="102" mass="11088">MIRHIVLLRFRPEVSTDERNAIYVELAALKSAVPGFLAMSYGPNVSPEGKDRGYADGFVMDFVDEATRDAYLVHPAHQAAGARLVAALEGGRDGLIVFDLVV</sequence>